<keyword evidence="4 8" id="KW-0067">ATP-binding</keyword>
<dbReference type="InterPro" id="IPR003593">
    <property type="entry name" value="AAA+_ATPase"/>
</dbReference>
<protein>
    <submittedName>
        <fullName evidence="8">ABC transporter ATP-binding protein</fullName>
    </submittedName>
</protein>
<dbReference type="EMBL" id="CP093326">
    <property type="protein sequence ID" value="UNK47572.1"/>
    <property type="molecule type" value="Genomic_DNA"/>
</dbReference>
<dbReference type="Gene3D" id="3.40.50.300">
    <property type="entry name" value="P-loop containing nucleotide triphosphate hydrolases"/>
    <property type="match status" value="1"/>
</dbReference>
<evidence type="ECO:0000256" key="2">
    <source>
        <dbReference type="ARBA" id="ARBA00022448"/>
    </source>
</evidence>
<evidence type="ECO:0000256" key="6">
    <source>
        <dbReference type="SAM" id="MobiDB-lite"/>
    </source>
</evidence>
<dbReference type="PROSITE" id="PS50893">
    <property type="entry name" value="ABC_TRANSPORTER_2"/>
    <property type="match status" value="1"/>
</dbReference>
<evidence type="ECO:0000259" key="7">
    <source>
        <dbReference type="PROSITE" id="PS50893"/>
    </source>
</evidence>
<proteinExistence type="inferred from homology"/>
<dbReference type="RefSeq" id="WP_241915297.1">
    <property type="nucleotide sequence ID" value="NZ_CP093326.1"/>
</dbReference>
<evidence type="ECO:0000256" key="1">
    <source>
        <dbReference type="ARBA" id="ARBA00005417"/>
    </source>
</evidence>
<evidence type="ECO:0000256" key="3">
    <source>
        <dbReference type="ARBA" id="ARBA00022741"/>
    </source>
</evidence>
<dbReference type="InterPro" id="IPR052156">
    <property type="entry name" value="BCAA_Transport_ATP-bd_LivF"/>
</dbReference>
<keyword evidence="3" id="KW-0547">Nucleotide-binding</keyword>
<dbReference type="GO" id="GO:0005524">
    <property type="term" value="F:ATP binding"/>
    <property type="evidence" value="ECO:0007669"/>
    <property type="project" value="UniProtKB-KW"/>
</dbReference>
<dbReference type="SUPFAM" id="SSF52540">
    <property type="entry name" value="P-loop containing nucleoside triphosphate hydrolases"/>
    <property type="match status" value="1"/>
</dbReference>
<dbReference type="Proteomes" id="UP000829069">
    <property type="component" value="Chromosome"/>
</dbReference>
<reference evidence="8 9" key="1">
    <citation type="submission" date="2022-03" db="EMBL/GenBank/DDBJ databases">
        <title>Isotopic signatures of nitrous oxide derived from detoxification processes.</title>
        <authorList>
            <person name="Behrendt U."/>
            <person name="Buchen C."/>
            <person name="Well R."/>
            <person name="Ulrich A."/>
            <person name="Rohe L."/>
            <person name="Kolb S."/>
            <person name="Schloter M."/>
            <person name="Horn M.A."/>
            <person name="Augustin J."/>
        </authorList>
    </citation>
    <scope>NUCLEOTIDE SEQUENCE [LARGE SCALE GENOMIC DNA]</scope>
    <source>
        <strain evidence="8 9">S4-C24</strain>
    </source>
</reference>
<evidence type="ECO:0000313" key="9">
    <source>
        <dbReference type="Proteomes" id="UP000829069"/>
    </source>
</evidence>
<dbReference type="SMART" id="SM00382">
    <property type="entry name" value="AAA"/>
    <property type="match status" value="1"/>
</dbReference>
<accession>A0ABY3WDR8</accession>
<keyword evidence="5" id="KW-0029">Amino-acid transport</keyword>
<keyword evidence="2" id="KW-0813">Transport</keyword>
<evidence type="ECO:0000313" key="8">
    <source>
        <dbReference type="EMBL" id="UNK47572.1"/>
    </source>
</evidence>
<dbReference type="PROSITE" id="PS00211">
    <property type="entry name" value="ABC_TRANSPORTER_1"/>
    <property type="match status" value="1"/>
</dbReference>
<feature type="compositionally biased region" description="Basic and acidic residues" evidence="6">
    <location>
        <begin position="245"/>
        <end position="263"/>
    </location>
</feature>
<keyword evidence="9" id="KW-1185">Reference proteome</keyword>
<name>A0ABY3WDR8_9MICC</name>
<dbReference type="PANTHER" id="PTHR43820">
    <property type="entry name" value="HIGH-AFFINITY BRANCHED-CHAIN AMINO ACID TRANSPORT ATP-BINDING PROTEIN LIVF"/>
    <property type="match status" value="1"/>
</dbReference>
<organism evidence="8 9">
    <name type="scientific">Arthrobacter sulfonylureivorans</name>
    <dbReference type="NCBI Taxonomy" id="2486855"/>
    <lineage>
        <taxon>Bacteria</taxon>
        <taxon>Bacillati</taxon>
        <taxon>Actinomycetota</taxon>
        <taxon>Actinomycetes</taxon>
        <taxon>Micrococcales</taxon>
        <taxon>Micrococcaceae</taxon>
        <taxon>Arthrobacter</taxon>
    </lineage>
</organism>
<dbReference type="PANTHER" id="PTHR43820:SF2">
    <property type="entry name" value="ABC TRANSPORTER ATP-BINDING PROTEIN"/>
    <property type="match status" value="1"/>
</dbReference>
<evidence type="ECO:0000256" key="4">
    <source>
        <dbReference type="ARBA" id="ARBA00022840"/>
    </source>
</evidence>
<dbReference type="InterPro" id="IPR017871">
    <property type="entry name" value="ABC_transporter-like_CS"/>
</dbReference>
<dbReference type="CDD" id="cd03224">
    <property type="entry name" value="ABC_TM1139_LivF_branched"/>
    <property type="match status" value="1"/>
</dbReference>
<evidence type="ECO:0000256" key="5">
    <source>
        <dbReference type="ARBA" id="ARBA00022970"/>
    </source>
</evidence>
<sequence length="281" mass="29682">MQPAAAQAGAHARPVLEIAGLTAHIAGQQVVEDVSFSVPATGITALLGRNGVGKTSTIKAVIGLISRTGSVTLDGERIDKEPTFKIIRRGVGYVPEDREVFSKLTVAENLRLAERDASPRRQLVEELFPDLLKRASQMAGTLSGGQQQMVSLARALLNENKLLLIDEPTKGLAPKIVQEVAETLERAAETVPILLVEQNLQVVRQLAAGAVVLSGGRVVHTTNSALEFLDNEDLTQRLLGVHADAGHGEDADAGHGENAETGHGEAAAPANTQTNRNGAQK</sequence>
<feature type="compositionally biased region" description="Polar residues" evidence="6">
    <location>
        <begin position="270"/>
        <end position="281"/>
    </location>
</feature>
<dbReference type="InterPro" id="IPR027417">
    <property type="entry name" value="P-loop_NTPase"/>
</dbReference>
<dbReference type="InterPro" id="IPR003439">
    <property type="entry name" value="ABC_transporter-like_ATP-bd"/>
</dbReference>
<gene>
    <name evidence="8" type="ORF">MNQ99_07260</name>
</gene>
<feature type="region of interest" description="Disordered" evidence="6">
    <location>
        <begin position="245"/>
        <end position="281"/>
    </location>
</feature>
<comment type="similarity">
    <text evidence="1">Belongs to the ABC transporter superfamily.</text>
</comment>
<feature type="domain" description="ABC transporter" evidence="7">
    <location>
        <begin position="16"/>
        <end position="240"/>
    </location>
</feature>
<dbReference type="Pfam" id="PF00005">
    <property type="entry name" value="ABC_tran"/>
    <property type="match status" value="1"/>
</dbReference>